<keyword evidence="1" id="KW-0472">Membrane</keyword>
<dbReference type="AlphaFoldDB" id="A0A517PXF7"/>
<name>A0A517PXF7_9PLAN</name>
<evidence type="ECO:0000313" key="2">
    <source>
        <dbReference type="EMBL" id="QDT24053.1"/>
    </source>
</evidence>
<proteinExistence type="predicted"/>
<organism evidence="2 3">
    <name type="scientific">Gimesia chilikensis</name>
    <dbReference type="NCBI Taxonomy" id="2605989"/>
    <lineage>
        <taxon>Bacteria</taxon>
        <taxon>Pseudomonadati</taxon>
        <taxon>Planctomycetota</taxon>
        <taxon>Planctomycetia</taxon>
        <taxon>Planctomycetales</taxon>
        <taxon>Planctomycetaceae</taxon>
        <taxon>Gimesia</taxon>
    </lineage>
</organism>
<sequence>MAAISPEWINLVWQQVWQCTLLALIVWLICRVVRIRRD</sequence>
<accession>A0A517PXF7</accession>
<gene>
    <name evidence="2" type="ORF">HG66A1_58790</name>
</gene>
<feature type="transmembrane region" description="Helical" evidence="1">
    <location>
        <begin position="15"/>
        <end position="33"/>
    </location>
</feature>
<dbReference type="EMBL" id="CP036266">
    <property type="protein sequence ID" value="QDT24053.1"/>
    <property type="molecule type" value="Genomic_DNA"/>
</dbReference>
<protein>
    <submittedName>
        <fullName evidence="2">Uncharacterized protein</fullName>
    </submittedName>
</protein>
<evidence type="ECO:0000313" key="3">
    <source>
        <dbReference type="Proteomes" id="UP000320421"/>
    </source>
</evidence>
<reference evidence="2 3" key="1">
    <citation type="submission" date="2019-02" db="EMBL/GenBank/DDBJ databases">
        <title>Deep-cultivation of Planctomycetes and their phenomic and genomic characterization uncovers novel biology.</title>
        <authorList>
            <person name="Wiegand S."/>
            <person name="Jogler M."/>
            <person name="Boedeker C."/>
            <person name="Pinto D."/>
            <person name="Vollmers J."/>
            <person name="Rivas-Marin E."/>
            <person name="Kohn T."/>
            <person name="Peeters S.H."/>
            <person name="Heuer A."/>
            <person name="Rast P."/>
            <person name="Oberbeckmann S."/>
            <person name="Bunk B."/>
            <person name="Jeske O."/>
            <person name="Meyerdierks A."/>
            <person name="Storesund J.E."/>
            <person name="Kallscheuer N."/>
            <person name="Luecker S."/>
            <person name="Lage O.M."/>
            <person name="Pohl T."/>
            <person name="Merkel B.J."/>
            <person name="Hornburger P."/>
            <person name="Mueller R.-W."/>
            <person name="Bruemmer F."/>
            <person name="Labrenz M."/>
            <person name="Spormann A.M."/>
            <person name="Op den Camp H."/>
            <person name="Overmann J."/>
            <person name="Amann R."/>
            <person name="Jetten M.S.M."/>
            <person name="Mascher T."/>
            <person name="Medema M.H."/>
            <person name="Devos D.P."/>
            <person name="Kaster A.-K."/>
            <person name="Ovreas L."/>
            <person name="Rohde M."/>
            <person name="Galperin M.Y."/>
            <person name="Jogler C."/>
        </authorList>
    </citation>
    <scope>NUCLEOTIDE SEQUENCE [LARGE SCALE GENOMIC DNA]</scope>
    <source>
        <strain evidence="2 3">HG66A1</strain>
    </source>
</reference>
<keyword evidence="1" id="KW-1133">Transmembrane helix</keyword>
<keyword evidence="3" id="KW-1185">Reference proteome</keyword>
<keyword evidence="1" id="KW-0812">Transmembrane</keyword>
<dbReference type="Proteomes" id="UP000320421">
    <property type="component" value="Chromosome"/>
</dbReference>
<evidence type="ECO:0000256" key="1">
    <source>
        <dbReference type="SAM" id="Phobius"/>
    </source>
</evidence>